<dbReference type="PANTHER" id="PTHR30201">
    <property type="entry name" value="TRIPHOSPHORIBOSYL-DEPHOSPHO-COA SYNTHASE"/>
    <property type="match status" value="1"/>
</dbReference>
<dbReference type="PATRIC" id="fig|45071.7.peg.1251"/>
<evidence type="ECO:0000256" key="5">
    <source>
        <dbReference type="ARBA" id="ARBA00022840"/>
    </source>
</evidence>
<dbReference type="AlphaFoldDB" id="A0A1E5JTD3"/>
<dbReference type="GO" id="GO:0051191">
    <property type="term" value="P:prosthetic group biosynthetic process"/>
    <property type="evidence" value="ECO:0007669"/>
    <property type="project" value="TreeGrafter"/>
</dbReference>
<gene>
    <name evidence="6" type="primary">citG</name>
    <name evidence="6" type="ORF">lpari_01150</name>
</gene>
<dbReference type="GO" id="GO:0005524">
    <property type="term" value="F:ATP binding"/>
    <property type="evidence" value="ECO:0007669"/>
    <property type="project" value="UniProtKB-KW"/>
</dbReference>
<evidence type="ECO:0000256" key="2">
    <source>
        <dbReference type="ARBA" id="ARBA00012074"/>
    </source>
</evidence>
<evidence type="ECO:0000256" key="3">
    <source>
        <dbReference type="ARBA" id="ARBA00022679"/>
    </source>
</evidence>
<evidence type="ECO:0000313" key="6">
    <source>
        <dbReference type="EMBL" id="OEH47772.1"/>
    </source>
</evidence>
<proteinExistence type="predicted"/>
<organism evidence="6 7">
    <name type="scientific">Legionella parisiensis</name>
    <dbReference type="NCBI Taxonomy" id="45071"/>
    <lineage>
        <taxon>Bacteria</taxon>
        <taxon>Pseudomonadati</taxon>
        <taxon>Pseudomonadota</taxon>
        <taxon>Gammaproteobacteria</taxon>
        <taxon>Legionellales</taxon>
        <taxon>Legionellaceae</taxon>
        <taxon>Legionella</taxon>
    </lineage>
</organism>
<evidence type="ECO:0000313" key="7">
    <source>
        <dbReference type="Proteomes" id="UP000095229"/>
    </source>
</evidence>
<keyword evidence="7" id="KW-1185">Reference proteome</keyword>
<dbReference type="InterPro" id="IPR002736">
    <property type="entry name" value="CitG"/>
</dbReference>
<dbReference type="GO" id="GO:0046917">
    <property type="term" value="F:triphosphoribosyl-dephospho-CoA synthase activity"/>
    <property type="evidence" value="ECO:0007669"/>
    <property type="project" value="UniProtKB-EC"/>
</dbReference>
<dbReference type="PANTHER" id="PTHR30201:SF2">
    <property type="entry name" value="2-(5''-TRIPHOSPHORIBOSYL)-3'-DEPHOSPHOCOENZYME-A SYNTHASE"/>
    <property type="match status" value="1"/>
</dbReference>
<dbReference type="Proteomes" id="UP000095229">
    <property type="component" value="Unassembled WGS sequence"/>
</dbReference>
<sequence length="304" mass="34741">MYPQKSCCVRVGTRFRYYQEQNFMNTILCCERTLARIAVRALYFEVKAYPKPGLVSFTDAGAHQDMNGETFYRSLFTLRHYFYQITKKGLVNDSFEALKQVAIEAEQRMLGKTQGVNTHRGAIFALGIVCVSVIRLAQEKKQFTPEDVHQQILKDWPRHLVSHLGNPESHGALVRQRYKVVDAKQMAIHGYDLIFQLLPDFISLFIETQSLDAVCLFAYSELLMHMDDTNILYRKGKSALDYAKHKTGELLAVRCLKKRQKKALELHQLFSEAGISPGGVADLLSVLLFLGQLFCDQLRNYSSS</sequence>
<dbReference type="EC" id="2.4.2.52" evidence="2"/>
<dbReference type="Pfam" id="PF01874">
    <property type="entry name" value="CitG"/>
    <property type="match status" value="1"/>
</dbReference>
<comment type="catalytic activity">
    <reaction evidence="1">
        <text>3'-dephospho-CoA + ATP = 2'-(5''-triphospho-alpha-D-ribosyl)-3'-dephospho-CoA + adenine</text>
        <dbReference type="Rhea" id="RHEA:15117"/>
        <dbReference type="ChEBI" id="CHEBI:16708"/>
        <dbReference type="ChEBI" id="CHEBI:30616"/>
        <dbReference type="ChEBI" id="CHEBI:57328"/>
        <dbReference type="ChEBI" id="CHEBI:61378"/>
        <dbReference type="EC" id="2.4.2.52"/>
    </reaction>
</comment>
<comment type="caution">
    <text evidence="6">The sequence shown here is derived from an EMBL/GenBank/DDBJ whole genome shotgun (WGS) entry which is preliminary data.</text>
</comment>
<keyword evidence="4" id="KW-0547">Nucleotide-binding</keyword>
<keyword evidence="5" id="KW-0067">ATP-binding</keyword>
<reference evidence="6 7" key="1">
    <citation type="submission" date="2016-02" db="EMBL/GenBank/DDBJ databases">
        <title>Secondary metabolites in Legionella.</title>
        <authorList>
            <person name="Tobias N.J."/>
            <person name="Bode H.B."/>
        </authorList>
    </citation>
    <scope>NUCLEOTIDE SEQUENCE [LARGE SCALE GENOMIC DNA]</scope>
    <source>
        <strain evidence="6 7">DSM 19216</strain>
    </source>
</reference>
<keyword evidence="3" id="KW-0808">Transferase</keyword>
<name>A0A1E5JTD3_9GAMM</name>
<evidence type="ECO:0000256" key="1">
    <source>
        <dbReference type="ARBA" id="ARBA00001210"/>
    </source>
</evidence>
<accession>A0A1E5JTD3</accession>
<dbReference type="EMBL" id="LSOG01000037">
    <property type="protein sequence ID" value="OEH47772.1"/>
    <property type="molecule type" value="Genomic_DNA"/>
</dbReference>
<protein>
    <recommendedName>
        <fullName evidence="2">triphosphoribosyl-dephospho-CoA synthase</fullName>
        <ecNumber evidence="2">2.4.2.52</ecNumber>
    </recommendedName>
</protein>
<evidence type="ECO:0000256" key="4">
    <source>
        <dbReference type="ARBA" id="ARBA00022741"/>
    </source>
</evidence>
<dbReference type="Gene3D" id="1.10.4200.10">
    <property type="entry name" value="Triphosphoribosyl-dephospho-CoA protein"/>
    <property type="match status" value="2"/>
</dbReference>
<dbReference type="STRING" id="45071.Lpar_1681"/>